<comment type="similarity">
    <text evidence="5">Belongs to the GRAS family.</text>
</comment>
<evidence type="ECO:0000256" key="5">
    <source>
        <dbReference type="PROSITE-ProRule" id="PRU01191"/>
    </source>
</evidence>
<keyword evidence="3" id="KW-0804">Transcription</keyword>
<dbReference type="Pfam" id="PF03514">
    <property type="entry name" value="GRAS"/>
    <property type="match status" value="1"/>
</dbReference>
<proteinExistence type="inferred from homology"/>
<dbReference type="Proteomes" id="UP000467840">
    <property type="component" value="Chromosome 10"/>
</dbReference>
<organism evidence="6 7">
    <name type="scientific">Hevea brasiliensis</name>
    <name type="common">Para rubber tree</name>
    <name type="synonym">Siphonia brasiliensis</name>
    <dbReference type="NCBI Taxonomy" id="3981"/>
    <lineage>
        <taxon>Eukaryota</taxon>
        <taxon>Viridiplantae</taxon>
        <taxon>Streptophyta</taxon>
        <taxon>Embryophyta</taxon>
        <taxon>Tracheophyta</taxon>
        <taxon>Spermatophyta</taxon>
        <taxon>Magnoliopsida</taxon>
        <taxon>eudicotyledons</taxon>
        <taxon>Gunneridae</taxon>
        <taxon>Pentapetalae</taxon>
        <taxon>rosids</taxon>
        <taxon>fabids</taxon>
        <taxon>Malpighiales</taxon>
        <taxon>Euphorbiaceae</taxon>
        <taxon>Crotonoideae</taxon>
        <taxon>Micrandreae</taxon>
        <taxon>Hevea</taxon>
    </lineage>
</organism>
<gene>
    <name evidence="6" type="ORF">GH714_010891</name>
</gene>
<evidence type="ECO:0000313" key="7">
    <source>
        <dbReference type="Proteomes" id="UP000467840"/>
    </source>
</evidence>
<protein>
    <submittedName>
        <fullName evidence="6">Uncharacterized protein</fullName>
    </submittedName>
</protein>
<dbReference type="PROSITE" id="PS50985">
    <property type="entry name" value="GRAS"/>
    <property type="match status" value="1"/>
</dbReference>
<keyword evidence="4" id="KW-0539">Nucleus</keyword>
<accession>A0A6A6MYC9</accession>
<dbReference type="EMBL" id="JAAGAX010000003">
    <property type="protein sequence ID" value="KAF2318811.1"/>
    <property type="molecule type" value="Genomic_DNA"/>
</dbReference>
<comment type="caution">
    <text evidence="6">The sequence shown here is derived from an EMBL/GenBank/DDBJ whole genome shotgun (WGS) entry which is preliminary data.</text>
</comment>
<name>A0A6A6MYC9_HEVBR</name>
<evidence type="ECO:0000256" key="2">
    <source>
        <dbReference type="ARBA" id="ARBA00023015"/>
    </source>
</evidence>
<comment type="caution">
    <text evidence="5">Lacks conserved residue(s) required for the propagation of feature annotation.</text>
</comment>
<dbReference type="InterPro" id="IPR005202">
    <property type="entry name" value="TF_GRAS"/>
</dbReference>
<keyword evidence="7" id="KW-1185">Reference proteome</keyword>
<evidence type="ECO:0000256" key="1">
    <source>
        <dbReference type="ARBA" id="ARBA00004123"/>
    </source>
</evidence>
<comment type="subcellular location">
    <subcellularLocation>
        <location evidence="1">Nucleus</location>
    </subcellularLocation>
</comment>
<sequence length="146" mass="17101">MNVIACEGAERIERPETYKQWQVRALRAGFRQLPLNQEIFAEAKEKVNELYHKDFVIDEDNQCDGFYHGFLINEFKIKVLSSLPAIATATVNSTRRKIHLMSMAPDQSYILSGNRFKTVMLEKEKRRGKEMIPDHYFKVSRKAYLN</sequence>
<dbReference type="GO" id="GO:0005634">
    <property type="term" value="C:nucleus"/>
    <property type="evidence" value="ECO:0007669"/>
    <property type="project" value="UniProtKB-SubCell"/>
</dbReference>
<reference evidence="6 7" key="1">
    <citation type="journal article" date="2020" name="Mol. Plant">
        <title>The Chromosome-Based Rubber Tree Genome Provides New Insights into Spurge Genome Evolution and Rubber Biosynthesis.</title>
        <authorList>
            <person name="Liu J."/>
            <person name="Shi C."/>
            <person name="Shi C.C."/>
            <person name="Li W."/>
            <person name="Zhang Q.J."/>
            <person name="Zhang Y."/>
            <person name="Li K."/>
            <person name="Lu H.F."/>
            <person name="Shi C."/>
            <person name="Zhu S.T."/>
            <person name="Xiao Z.Y."/>
            <person name="Nan H."/>
            <person name="Yue Y."/>
            <person name="Zhu X.G."/>
            <person name="Wu Y."/>
            <person name="Hong X.N."/>
            <person name="Fan G.Y."/>
            <person name="Tong Y."/>
            <person name="Zhang D."/>
            <person name="Mao C.L."/>
            <person name="Liu Y.L."/>
            <person name="Hao S.J."/>
            <person name="Liu W.Q."/>
            <person name="Lv M.Q."/>
            <person name="Zhang H.B."/>
            <person name="Liu Y."/>
            <person name="Hu-Tang G.R."/>
            <person name="Wang J.P."/>
            <person name="Wang J.H."/>
            <person name="Sun Y.H."/>
            <person name="Ni S.B."/>
            <person name="Chen W.B."/>
            <person name="Zhang X.C."/>
            <person name="Jiao Y.N."/>
            <person name="Eichler E.E."/>
            <person name="Li G.H."/>
            <person name="Liu X."/>
            <person name="Gao L.Z."/>
        </authorList>
    </citation>
    <scope>NUCLEOTIDE SEQUENCE [LARGE SCALE GENOMIC DNA]</scope>
    <source>
        <strain evidence="7">cv. GT1</strain>
        <tissue evidence="6">Leaf</tissue>
    </source>
</reference>
<evidence type="ECO:0000256" key="4">
    <source>
        <dbReference type="ARBA" id="ARBA00023242"/>
    </source>
</evidence>
<feature type="region of interest" description="SAW" evidence="5">
    <location>
        <begin position="5"/>
        <end position="87"/>
    </location>
</feature>
<keyword evidence="2" id="KW-0805">Transcription regulation</keyword>
<dbReference type="AlphaFoldDB" id="A0A6A6MYC9"/>
<evidence type="ECO:0000256" key="3">
    <source>
        <dbReference type="ARBA" id="ARBA00023163"/>
    </source>
</evidence>
<evidence type="ECO:0000313" key="6">
    <source>
        <dbReference type="EMBL" id="KAF2318811.1"/>
    </source>
</evidence>